<dbReference type="PANTHER" id="PTHR34975:SF2">
    <property type="entry name" value="SPORE GERMINATION PROTEIN A2"/>
    <property type="match status" value="1"/>
</dbReference>
<comment type="subcellular location">
    <subcellularLocation>
        <location evidence="1">Membrane</location>
        <topology evidence="1">Multi-pass membrane protein</topology>
    </subcellularLocation>
</comment>
<dbReference type="PANTHER" id="PTHR34975">
    <property type="entry name" value="SPORE GERMINATION PROTEIN A2"/>
    <property type="match status" value="1"/>
</dbReference>
<evidence type="ECO:0000313" key="9">
    <source>
        <dbReference type="EMBL" id="AKF94473.1"/>
    </source>
</evidence>
<dbReference type="GO" id="GO:0009847">
    <property type="term" value="P:spore germination"/>
    <property type="evidence" value="ECO:0007669"/>
    <property type="project" value="InterPro"/>
</dbReference>
<organism evidence="9">
    <name type="scientific">Brevibacillus laterosporus</name>
    <name type="common">Bacillus laterosporus</name>
    <dbReference type="NCBI Taxonomy" id="1465"/>
    <lineage>
        <taxon>Bacteria</taxon>
        <taxon>Bacillati</taxon>
        <taxon>Bacillota</taxon>
        <taxon>Bacilli</taxon>
        <taxon>Bacillales</taxon>
        <taxon>Paenibacillaceae</taxon>
        <taxon>Brevibacillus</taxon>
    </lineage>
</organism>
<evidence type="ECO:0000256" key="7">
    <source>
        <dbReference type="ARBA" id="ARBA00023136"/>
    </source>
</evidence>
<evidence type="ECO:0000256" key="5">
    <source>
        <dbReference type="ARBA" id="ARBA00022692"/>
    </source>
</evidence>
<evidence type="ECO:0000256" key="6">
    <source>
        <dbReference type="ARBA" id="ARBA00022989"/>
    </source>
</evidence>
<proteinExistence type="inferred from homology"/>
<name>A0A0F7EGW4_BRELA</name>
<keyword evidence="6 8" id="KW-1133">Transmembrane helix</keyword>
<dbReference type="InterPro" id="IPR004761">
    <property type="entry name" value="Spore_GerAB"/>
</dbReference>
<dbReference type="GO" id="GO:0016020">
    <property type="term" value="C:membrane"/>
    <property type="evidence" value="ECO:0007669"/>
    <property type="project" value="UniProtKB-SubCell"/>
</dbReference>
<dbReference type="Pfam" id="PF03845">
    <property type="entry name" value="Spore_permease"/>
    <property type="match status" value="1"/>
</dbReference>
<keyword evidence="3" id="KW-0813">Transport</keyword>
<keyword evidence="4" id="KW-0309">Germination</keyword>
<keyword evidence="7 8" id="KW-0472">Membrane</keyword>
<feature type="transmembrane region" description="Helical" evidence="8">
    <location>
        <begin position="269"/>
        <end position="291"/>
    </location>
</feature>
<reference evidence="9" key="1">
    <citation type="submission" date="2015-03" db="EMBL/GenBank/DDBJ databases">
        <title>MIGS Cultured Bacterial/Archaeal sample from Brevibacillus laterosporus.</title>
        <authorList>
            <person name="Zeng D."/>
            <person name="Zhu L."/>
            <person name="Dong G."/>
            <person name="Ye W."/>
            <person name="Ren D."/>
            <person name="Wu L."/>
            <person name="Xu J."/>
            <person name="Li G."/>
            <person name="Guo L."/>
        </authorList>
    </citation>
    <scope>NUCLEOTIDE SEQUENCE</scope>
    <source>
        <strain evidence="9">B9</strain>
    </source>
</reference>
<evidence type="ECO:0000256" key="8">
    <source>
        <dbReference type="SAM" id="Phobius"/>
    </source>
</evidence>
<feature type="transmembrane region" description="Helical" evidence="8">
    <location>
        <begin position="114"/>
        <end position="136"/>
    </location>
</feature>
<evidence type="ECO:0000256" key="3">
    <source>
        <dbReference type="ARBA" id="ARBA00022448"/>
    </source>
</evidence>
<evidence type="ECO:0000256" key="2">
    <source>
        <dbReference type="ARBA" id="ARBA00007998"/>
    </source>
</evidence>
<accession>A0A0F7EGW4</accession>
<feature type="transmembrane region" description="Helical" evidence="8">
    <location>
        <begin position="12"/>
        <end position="30"/>
    </location>
</feature>
<keyword evidence="5 8" id="KW-0812">Transmembrane</keyword>
<dbReference type="EMBL" id="CP011074">
    <property type="protein sequence ID" value="AKF94473.1"/>
    <property type="molecule type" value="Genomic_DNA"/>
</dbReference>
<evidence type="ECO:0000256" key="4">
    <source>
        <dbReference type="ARBA" id="ARBA00022544"/>
    </source>
</evidence>
<feature type="transmembrane region" description="Helical" evidence="8">
    <location>
        <begin position="185"/>
        <end position="205"/>
    </location>
</feature>
<evidence type="ECO:0000256" key="1">
    <source>
        <dbReference type="ARBA" id="ARBA00004141"/>
    </source>
</evidence>
<feature type="transmembrane region" description="Helical" evidence="8">
    <location>
        <begin position="217"/>
        <end position="240"/>
    </location>
</feature>
<feature type="transmembrane region" description="Helical" evidence="8">
    <location>
        <begin position="340"/>
        <end position="357"/>
    </location>
</feature>
<dbReference type="AlphaFoldDB" id="A0A0F7EGW4"/>
<feature type="transmembrane region" description="Helical" evidence="8">
    <location>
        <begin position="148"/>
        <end position="165"/>
    </location>
</feature>
<dbReference type="RefSeq" id="WP_031413580.1">
    <property type="nucleotide sequence ID" value="NZ_CP011074.1"/>
</dbReference>
<dbReference type="Gene3D" id="1.20.1740.10">
    <property type="entry name" value="Amino acid/polyamine transporter I"/>
    <property type="match status" value="1"/>
</dbReference>
<protein>
    <submittedName>
        <fullName evidence="9">Spore gernimation protein</fullName>
    </submittedName>
</protein>
<gene>
    <name evidence="9" type="ORF">EX87_13120</name>
</gene>
<feature type="transmembrane region" description="Helical" evidence="8">
    <location>
        <begin position="76"/>
        <end position="108"/>
    </location>
</feature>
<feature type="transmembrane region" description="Helical" evidence="8">
    <location>
        <begin position="42"/>
        <end position="64"/>
    </location>
</feature>
<sequence length="369" mass="43112">MRKLSDRKISLLQFILTISGIEVGSSILNLPADLARVTGTDGWISIIIGYLCTIIISLCIIGIMSKHPNKTMLDVLIYYLGSFLGKSIMVVWILYSLLGAITIFYTSIYIIKEWVLPNTMTFLIVALFLLCTYIGLRGGIRLICRYQVFVFFFTLWMPLILLFSLKDGHLTFLLPVLKEGWLPILHGVKTTVLAFLGFEWVFLFYPYLENKKQAVKGVIIANTITLLVYLQITFSCFTFFSPDEITQFIWPTLTLVKPVRFPFLERFEIIYLSFYIFIFSTSVIPYFFFAMENISELFHRQDWQMPYAILLIYALSYLFYQPSYTGITFWKDSWEWMGYFTVYAFPVLFLLYTMLVSRWRGRQLNEKAG</sequence>
<feature type="transmembrane region" description="Helical" evidence="8">
    <location>
        <begin position="303"/>
        <end position="320"/>
    </location>
</feature>
<dbReference type="NCBIfam" id="TIGR00912">
    <property type="entry name" value="2A0309"/>
    <property type="match status" value="1"/>
</dbReference>
<comment type="similarity">
    <text evidence="2">Belongs to the amino acid-polyamine-organocation (APC) superfamily. Spore germination protein (SGP) (TC 2.A.3.9) family.</text>
</comment>